<dbReference type="GO" id="GO:0016020">
    <property type="term" value="C:membrane"/>
    <property type="evidence" value="ECO:0007669"/>
    <property type="project" value="GOC"/>
</dbReference>
<accession>A0A1M5EMY1</accession>
<dbReference type="GO" id="GO:0051999">
    <property type="term" value="P:mannosyl-inositol phosphorylceramide biosynthetic process"/>
    <property type="evidence" value="ECO:0007669"/>
    <property type="project" value="TreeGrafter"/>
</dbReference>
<name>A0A1M5EMY1_VIBGA</name>
<dbReference type="PANTHER" id="PTHR32385:SF15">
    <property type="entry name" value="INOSITOL PHOSPHOCERAMIDE MANNOSYLTRANSFERASE 1"/>
    <property type="match status" value="1"/>
</dbReference>
<keyword evidence="2" id="KW-0808">Transferase</keyword>
<dbReference type="PANTHER" id="PTHR32385">
    <property type="entry name" value="MANNOSYL PHOSPHORYLINOSITOL CERAMIDE SYNTHASE"/>
    <property type="match status" value="1"/>
</dbReference>
<keyword evidence="3" id="KW-1185">Reference proteome</keyword>
<dbReference type="EMBL" id="FQUH01000017">
    <property type="protein sequence ID" value="SHF80589.1"/>
    <property type="molecule type" value="Genomic_DNA"/>
</dbReference>
<dbReference type="GO" id="GO:0000030">
    <property type="term" value="F:mannosyltransferase activity"/>
    <property type="evidence" value="ECO:0007669"/>
    <property type="project" value="TreeGrafter"/>
</dbReference>
<reference evidence="3" key="1">
    <citation type="submission" date="2016-11" db="EMBL/GenBank/DDBJ databases">
        <authorList>
            <person name="Varghese N."/>
            <person name="Submissions S."/>
        </authorList>
    </citation>
    <scope>NUCLEOTIDE SEQUENCE [LARGE SCALE GENOMIC DNA]</scope>
    <source>
        <strain evidence="3">DSM 21264</strain>
    </source>
</reference>
<evidence type="ECO:0000313" key="3">
    <source>
        <dbReference type="Proteomes" id="UP000184159"/>
    </source>
</evidence>
<dbReference type="Pfam" id="PF12919">
    <property type="entry name" value="TcdA_TcdB"/>
    <property type="match status" value="1"/>
</dbReference>
<feature type="domain" description="GT44" evidence="1">
    <location>
        <begin position="63"/>
        <end position="213"/>
    </location>
</feature>
<organism evidence="2 3">
    <name type="scientific">Vibrio gazogenes DSM 21264 = NBRC 103151</name>
    <dbReference type="NCBI Taxonomy" id="1123492"/>
    <lineage>
        <taxon>Bacteria</taxon>
        <taxon>Pseudomonadati</taxon>
        <taxon>Pseudomonadota</taxon>
        <taxon>Gammaproteobacteria</taxon>
        <taxon>Vibrionales</taxon>
        <taxon>Vibrionaceae</taxon>
        <taxon>Vibrio</taxon>
    </lineage>
</organism>
<gene>
    <name evidence="2" type="ORF">SAMN02745781_03215</name>
</gene>
<proteinExistence type="predicted"/>
<dbReference type="Proteomes" id="UP000184159">
    <property type="component" value="Unassembled WGS sequence"/>
</dbReference>
<dbReference type="InterPro" id="IPR029044">
    <property type="entry name" value="Nucleotide-diphossugar_trans"/>
</dbReference>
<protein>
    <submittedName>
        <fullName evidence="2">Glycosyltransferase sugar-binding region containing DXD motif-containing protein</fullName>
    </submittedName>
</protein>
<sequence>MSIPKIVHIIWVGGKSPITSATGLKSNLARIINWKEKLTGWEVILWTETERALTGPAFNTLIENKIKVQDISSVLKDFEEPWSQFVHDELFGSQANFGAASDILRVAILVKFGGLYTDLDNFPGTNINSMNTLASSQDLYVGLYENPAVFCNAVLAAKKGSQFMKDYMAEIVNEYRRMYSPSLADIESMPILSPLKEKIKESYNSFKKVGNEKYTNRLLDALTNFNIIYHRKIDRLNTTINMTGPRILRWCIERHFFNYSDDYVEYIKSYKDYEVFTTQANKLKDNYIPIDVIKITSENSWGGKDNLDLLIDQANKDLEKLVDNITSDWLNDVD</sequence>
<evidence type="ECO:0000313" key="2">
    <source>
        <dbReference type="EMBL" id="SHF80589.1"/>
    </source>
</evidence>
<evidence type="ECO:0000259" key="1">
    <source>
        <dbReference type="Pfam" id="PF12919"/>
    </source>
</evidence>
<dbReference type="AlphaFoldDB" id="A0A1M5EMY1"/>
<dbReference type="SUPFAM" id="SSF53448">
    <property type="entry name" value="Nucleotide-diphospho-sugar transferases"/>
    <property type="match status" value="1"/>
</dbReference>
<dbReference type="InterPro" id="IPR024770">
    <property type="entry name" value="TcdA/TcdB_cat"/>
</dbReference>
<dbReference type="Gene3D" id="3.90.550.20">
    <property type="match status" value="1"/>
</dbReference>
<dbReference type="InterPro" id="IPR051706">
    <property type="entry name" value="Glycosyltransferase_domain"/>
</dbReference>
<dbReference type="RefSeq" id="WP_072961537.1">
    <property type="nucleotide sequence ID" value="NZ_FQUH01000017.1"/>
</dbReference>